<reference evidence="1 2" key="1">
    <citation type="submission" date="2023-02" db="EMBL/GenBank/DDBJ databases">
        <title>Pseudomonas chrutzelriedensis sp. nov., a potently antifungal strain isolated from moss.</title>
        <authorList>
            <person name="Schnyder A."/>
            <person name="Kalawong R."/>
            <person name="Eberl L."/>
            <person name="Agnoli K."/>
        </authorList>
    </citation>
    <scope>NUCLEOTIDE SEQUENCE [LARGE SCALE GENOMIC DNA]</scope>
    <source>
        <strain evidence="1 2">681</strain>
    </source>
</reference>
<keyword evidence="2" id="KW-1185">Reference proteome</keyword>
<accession>A0ABT6QWC5</accession>
<protein>
    <submittedName>
        <fullName evidence="1">Iron-containing redox enzyme family protein</fullName>
    </submittedName>
</protein>
<proteinExistence type="predicted"/>
<dbReference type="InterPro" id="IPR016084">
    <property type="entry name" value="Haem_Oase-like_multi-hlx"/>
</dbReference>
<evidence type="ECO:0000313" key="1">
    <source>
        <dbReference type="EMBL" id="MDI2595203.1"/>
    </source>
</evidence>
<dbReference type="Pfam" id="PF14518">
    <property type="entry name" value="Haem_oxygenas_2"/>
    <property type="match status" value="1"/>
</dbReference>
<evidence type="ECO:0000313" key="2">
    <source>
        <dbReference type="Proteomes" id="UP001159100"/>
    </source>
</evidence>
<name>A0ABT6QWC5_9PSED</name>
<dbReference type="Proteomes" id="UP001159100">
    <property type="component" value="Unassembled WGS sequence"/>
</dbReference>
<dbReference type="EMBL" id="JARBWL010000002">
    <property type="protein sequence ID" value="MDI2595203.1"/>
    <property type="molecule type" value="Genomic_DNA"/>
</dbReference>
<dbReference type="RefSeq" id="WP_282317228.1">
    <property type="nucleotide sequence ID" value="NZ_JARBWL010000002.1"/>
</dbReference>
<gene>
    <name evidence="1" type="ORF">POF45_27820</name>
</gene>
<dbReference type="Gene3D" id="1.20.910.10">
    <property type="entry name" value="Heme oxygenase-like"/>
    <property type="match status" value="1"/>
</dbReference>
<organism evidence="1 2">
    <name type="scientific">Pseudomonas fungipugnans</name>
    <dbReference type="NCBI Taxonomy" id="3024217"/>
    <lineage>
        <taxon>Bacteria</taxon>
        <taxon>Pseudomonadati</taxon>
        <taxon>Pseudomonadota</taxon>
        <taxon>Gammaproteobacteria</taxon>
        <taxon>Pseudomonadales</taxon>
        <taxon>Pseudomonadaceae</taxon>
        <taxon>Pseudomonas</taxon>
    </lineage>
</organism>
<sequence length="730" mass="80660">MGEPIASLSDSDEPRFLAIAPAELAKLQLSARDWFFKLINPEESHDLLEGVWKHINQRLAPFKNATDTHDVGALLTTGNQAIEALGSRIRLDLVGLLKGAPQRQHFYYQHAPLFKMLGGWLTGVTSIAYAWRRVGGLLLQTHAKMVGHGYPARSQSCLFDQMAQRAGVHTSDVFTSHFSHDPGIQDEAFELPVFLLGIACFPSALYGETLGINLAMCGYIDQLNSLHEADGPLFGQPGTEQYRPLALAAIEHYLLQTDPEAGASIAAGHACALELIKAAEERLRVELMDETRFGNLAAMQALINKLGPHGCGYHKRGQLAEQPIDHWLKPETFCPQATVSALADSRYVRAGQPGKSAFMRLISEPKGKMFGIFSEPDIQVVRTWIAELDGQDNKPAAPRMPVNQPSPCVALCEKALSKARQQALNTYSGLSLQQLYPLFLHIDQAPDALPVARHFAERWLTLHQRAVQQDGLPFSPYSHQKLDQWLATQHARQVESYRPLTEAPEETREDIIADATRLAPLTLIDGAWLRSVVAPASVTRPIGALLYRTLIDELGQGDTALHHGNIYQDLLASMGVTVGDFTEQPFAASALFDNDSLQVPVFWLAVSLFPQSFQPEILGLNLAMELSGVGGEYRRSADVLRHYGFNSLFTDLHNTIDNVVSGHTAWAIEAIKQHLDDIAQNGGTTELARHWQRVWVGYRALSPPAEPFLSALRAFTRRTLNTIIQRQDAS</sequence>
<comment type="caution">
    <text evidence="1">The sequence shown here is derived from an EMBL/GenBank/DDBJ whole genome shotgun (WGS) entry which is preliminary data.</text>
</comment>
<dbReference type="SMART" id="SM01236">
    <property type="entry name" value="Haem_oxygenase_2"/>
    <property type="match status" value="1"/>
</dbReference>